<evidence type="ECO:0000256" key="3">
    <source>
        <dbReference type="ARBA" id="ARBA00022806"/>
    </source>
</evidence>
<dbReference type="InterPro" id="IPR050615">
    <property type="entry name" value="ATP-dep_DNA_Helicase"/>
</dbReference>
<dbReference type="InterPro" id="IPR001650">
    <property type="entry name" value="Helicase_C-like"/>
</dbReference>
<dbReference type="Gene3D" id="3.40.50.300">
    <property type="entry name" value="P-loop containing nucleotide triphosphate hydrolases"/>
    <property type="match status" value="2"/>
</dbReference>
<dbReference type="SMART" id="SM00487">
    <property type="entry name" value="DEXDc"/>
    <property type="match status" value="1"/>
</dbReference>
<dbReference type="SUPFAM" id="SSF52540">
    <property type="entry name" value="P-loop containing nucleoside triphosphate hydrolases"/>
    <property type="match status" value="1"/>
</dbReference>
<evidence type="ECO:0000259" key="5">
    <source>
        <dbReference type="PROSITE" id="PS51192"/>
    </source>
</evidence>
<dbReference type="PROSITE" id="PS51194">
    <property type="entry name" value="HELICASE_CTER"/>
    <property type="match status" value="1"/>
</dbReference>
<dbReference type="CDD" id="cd09179">
    <property type="entry name" value="PLDc_N_DEXD_a"/>
    <property type="match status" value="1"/>
</dbReference>
<dbReference type="InterPro" id="IPR006935">
    <property type="entry name" value="Helicase/UvrB_N"/>
</dbReference>
<keyword evidence="4" id="KW-0067">ATP-binding</keyword>
<evidence type="ECO:0000256" key="2">
    <source>
        <dbReference type="ARBA" id="ARBA00022801"/>
    </source>
</evidence>
<feature type="domain" description="Helicase ATP-binding" evidence="5">
    <location>
        <begin position="265"/>
        <end position="432"/>
    </location>
</feature>
<keyword evidence="3 7" id="KW-0347">Helicase</keyword>
<dbReference type="EMBL" id="JBHSGI010000012">
    <property type="protein sequence ID" value="MFC4669454.1"/>
    <property type="molecule type" value="Genomic_DNA"/>
</dbReference>
<dbReference type="InterPro" id="IPR014001">
    <property type="entry name" value="Helicase_ATP-bd"/>
</dbReference>
<gene>
    <name evidence="7" type="ORF">ACFO5X_12900</name>
</gene>
<accession>A0ABV9KH70</accession>
<dbReference type="RefSeq" id="WP_380717884.1">
    <property type="nucleotide sequence ID" value="NZ_JBHSGI010000012.1"/>
</dbReference>
<organism evidence="7 8">
    <name type="scientific">Seohaeicola nanhaiensis</name>
    <dbReference type="NCBI Taxonomy" id="1387282"/>
    <lineage>
        <taxon>Bacteria</taxon>
        <taxon>Pseudomonadati</taxon>
        <taxon>Pseudomonadota</taxon>
        <taxon>Alphaproteobacteria</taxon>
        <taxon>Rhodobacterales</taxon>
        <taxon>Roseobacteraceae</taxon>
        <taxon>Seohaeicola</taxon>
    </lineage>
</organism>
<name>A0ABV9KH70_9RHOB</name>
<dbReference type="PROSITE" id="PS51192">
    <property type="entry name" value="HELICASE_ATP_BIND_1"/>
    <property type="match status" value="1"/>
</dbReference>
<dbReference type="Pfam" id="PF00271">
    <property type="entry name" value="Helicase_C"/>
    <property type="match status" value="1"/>
</dbReference>
<evidence type="ECO:0000259" key="6">
    <source>
        <dbReference type="PROSITE" id="PS51194"/>
    </source>
</evidence>
<feature type="domain" description="Helicase C-terminal" evidence="6">
    <location>
        <begin position="514"/>
        <end position="666"/>
    </location>
</feature>
<dbReference type="Proteomes" id="UP001595973">
    <property type="component" value="Unassembled WGS sequence"/>
</dbReference>
<dbReference type="GO" id="GO:0004386">
    <property type="term" value="F:helicase activity"/>
    <property type="evidence" value="ECO:0007669"/>
    <property type="project" value="UniProtKB-KW"/>
</dbReference>
<dbReference type="SMART" id="SM00490">
    <property type="entry name" value="HELICc"/>
    <property type="match status" value="1"/>
</dbReference>
<evidence type="ECO:0000256" key="4">
    <source>
        <dbReference type="ARBA" id="ARBA00022840"/>
    </source>
</evidence>
<dbReference type="InterPro" id="IPR027417">
    <property type="entry name" value="P-loop_NTPase"/>
</dbReference>
<keyword evidence="1" id="KW-0547">Nucleotide-binding</keyword>
<reference evidence="8" key="1">
    <citation type="journal article" date="2019" name="Int. J. Syst. Evol. Microbiol.">
        <title>The Global Catalogue of Microorganisms (GCM) 10K type strain sequencing project: providing services to taxonomists for standard genome sequencing and annotation.</title>
        <authorList>
            <consortium name="The Broad Institute Genomics Platform"/>
            <consortium name="The Broad Institute Genome Sequencing Center for Infectious Disease"/>
            <person name="Wu L."/>
            <person name="Ma J."/>
        </authorList>
    </citation>
    <scope>NUCLEOTIDE SEQUENCE [LARGE SCALE GENOMIC DNA]</scope>
    <source>
        <strain evidence="8">CGMCC 4.7283</strain>
    </source>
</reference>
<dbReference type="Pfam" id="PF04851">
    <property type="entry name" value="ResIII"/>
    <property type="match status" value="1"/>
</dbReference>
<dbReference type="PANTHER" id="PTHR11274:SF0">
    <property type="entry name" value="GENERAL TRANSCRIPTION AND DNA REPAIR FACTOR IIH HELICASE SUBUNIT XPB"/>
    <property type="match status" value="1"/>
</dbReference>
<protein>
    <submittedName>
        <fullName evidence="7">DEAD/DEAH box helicase family protein</fullName>
    </submittedName>
</protein>
<evidence type="ECO:0000313" key="7">
    <source>
        <dbReference type="EMBL" id="MFC4669454.1"/>
    </source>
</evidence>
<keyword evidence="2" id="KW-0378">Hydrolase</keyword>
<comment type="caution">
    <text evidence="7">The sequence shown here is derived from an EMBL/GenBank/DDBJ whole genome shotgun (WGS) entry which is preliminary data.</text>
</comment>
<evidence type="ECO:0000313" key="8">
    <source>
        <dbReference type="Proteomes" id="UP001595973"/>
    </source>
</evidence>
<keyword evidence="8" id="KW-1185">Reference proteome</keyword>
<evidence type="ECO:0000256" key="1">
    <source>
        <dbReference type="ARBA" id="ARBA00022741"/>
    </source>
</evidence>
<proteinExistence type="predicted"/>
<sequence length="697" mass="77257">MTSNATEIAFRGDLSKLDLDTEYRSTKNDPVETFYKKCLRNADLYQRAVGYFRSSVLLIIGRTLLEFARRGGRIQLICSPSLSEEDVRSISGGYARRDEVLASAVIEEFDRLLAEPSTAFPAKALATLISCGALEVRLAQLISGNGIYHEKIGLFTDGFGHTVSFRGSTNETWSGWHAEGNFEAIEVFCDWDGPSDRIRIEKHRNHFATLWSGKDPSVTVSAFPETAEIYLRKYAANSIEEIMESVPVTPTSRRQPLPHQTEALEAWRRQGCRGIFEHATGTGKTFTAIVAIRDHVRTGKPALVLVPSRLLLHQWAEEISDEIPDAALMLAGDGQNRWKLHGRLKSMTAADLELGPRVTLAMMPTAATDLFLAGVAESDELLLVVDEVHQIGSPINSRALKIAAGLRLGLSATPRRYGDTEGTKRLMDYFGGVVPPPITLGDAMKAGRLVPYQYFPHAISLNADEADQWLDFTNRIKKEIARSSTDSNGKKLLSERAKMLLIQRSRIAKKATAKVDLAVRTIKREYRDGQSWLIYCEDSEQLGDVVNALRVTGIETIEYHSNMIGDRVATMEWFHKFGGILVSIKCLDEGVDIPKVSHALILASSQNPRQFIQRRGRVLRISPCKNMAQIHDAIVRPLSSESEPEQLGLLRGELIRAIEFANGAINKSAGAELRAIAMEMGIDIDDLAARDGVEEDD</sequence>
<dbReference type="PANTHER" id="PTHR11274">
    <property type="entry name" value="RAD25/XP-B DNA REPAIR HELICASE"/>
    <property type="match status" value="1"/>
</dbReference>